<dbReference type="RefSeq" id="WP_002029609.1">
    <property type="nucleotide sequence ID" value="NZ_CP009746.1"/>
</dbReference>
<organism evidence="3 5">
    <name type="scientific">Bacillus mycoides</name>
    <dbReference type="NCBI Taxonomy" id="1405"/>
    <lineage>
        <taxon>Bacteria</taxon>
        <taxon>Bacillati</taxon>
        <taxon>Bacillota</taxon>
        <taxon>Bacilli</taxon>
        <taxon>Bacillales</taxon>
        <taxon>Bacillaceae</taxon>
        <taxon>Bacillus</taxon>
        <taxon>Bacillus cereus group</taxon>
    </lineage>
</organism>
<dbReference type="Proteomes" id="UP000006976">
    <property type="component" value="Unassembled WGS sequence"/>
</dbReference>
<reference evidence="2 4" key="1">
    <citation type="submission" date="2012-04" db="EMBL/GenBank/DDBJ databases">
        <title>The Genome Sequence of Bacillus cereus VD078.</title>
        <authorList>
            <consortium name="The Broad Institute Genome Sequencing Platform"/>
            <consortium name="The Broad Institute Genome Sequencing Center for Infectious Disease"/>
            <person name="Feldgarden M."/>
            <person name="Van der Auwera G.A."/>
            <person name="Mahillon J."/>
            <person name="Duprez V."/>
            <person name="Timmery S."/>
            <person name="Mattelet C."/>
            <person name="Dierick K."/>
            <person name="Sun M."/>
            <person name="Yu Z."/>
            <person name="Zhu L."/>
            <person name="Hu X."/>
            <person name="Shank E.B."/>
            <person name="Swiecicka I."/>
            <person name="Hansen B.M."/>
            <person name="Andrup L."/>
            <person name="Young S.K."/>
            <person name="Zeng Q."/>
            <person name="Gargeya S."/>
            <person name="Fitzgerald M."/>
            <person name="Haas B."/>
            <person name="Abouelleil A."/>
            <person name="Alvarado L."/>
            <person name="Arachchi H.M."/>
            <person name="Berlin A."/>
            <person name="Chapman S.B."/>
            <person name="Goldberg J."/>
            <person name="Griggs A."/>
            <person name="Gujja S."/>
            <person name="Hansen M."/>
            <person name="Howarth C."/>
            <person name="Imamovic A."/>
            <person name="Larimer J."/>
            <person name="McCowen C."/>
            <person name="Montmayeur A."/>
            <person name="Murphy C."/>
            <person name="Neiman D."/>
            <person name="Pearson M."/>
            <person name="Priest M."/>
            <person name="Roberts A."/>
            <person name="Saif S."/>
            <person name="Shea T."/>
            <person name="Sisk P."/>
            <person name="Sykes S."/>
            <person name="Wortman J."/>
            <person name="Nusbaum C."/>
            <person name="Birren B."/>
        </authorList>
    </citation>
    <scope>NUCLEOTIDE SEQUENCE [LARGE SCALE GENOMIC DNA]</scope>
    <source>
        <strain evidence="2 4">VD078</strain>
    </source>
</reference>
<keyword evidence="3" id="KW-0547">Nucleotide-binding</keyword>
<keyword evidence="1" id="KW-1133">Transmembrane helix</keyword>
<protein>
    <submittedName>
        <fullName evidence="3">Sugar ABC transporter ATP-binding protein</fullName>
    </submittedName>
</protein>
<evidence type="ECO:0000256" key="1">
    <source>
        <dbReference type="SAM" id="Phobius"/>
    </source>
</evidence>
<accession>J8HMY1</accession>
<name>A0A0A0WVA7_BACMY</name>
<dbReference type="KEGG" id="bww:bwei_5264"/>
<reference evidence="3 5" key="2">
    <citation type="submission" date="2019-10" db="EMBL/GenBank/DDBJ databases">
        <authorList>
            <person name="Karimi E."/>
        </authorList>
    </citation>
    <scope>NUCLEOTIDE SEQUENCE [LARGE SCALE GENOMIC DNA]</scope>
    <source>
        <strain evidence="3">Bacillus sp. 71</strain>
    </source>
</reference>
<evidence type="ECO:0000313" key="2">
    <source>
        <dbReference type="EMBL" id="EJR34432.1"/>
    </source>
</evidence>
<evidence type="ECO:0000313" key="3">
    <source>
        <dbReference type="EMBL" id="VXC10006.1"/>
    </source>
</evidence>
<dbReference type="GO" id="GO:0005524">
    <property type="term" value="F:ATP binding"/>
    <property type="evidence" value="ECO:0007669"/>
    <property type="project" value="UniProtKB-KW"/>
</dbReference>
<dbReference type="AlphaFoldDB" id="A0A0A0WVA7"/>
<accession>A0A0A0WVA7</accession>
<gene>
    <name evidence="3" type="ORF">BACI71_210160</name>
    <name evidence="2" type="ORF">III_04842</name>
</gene>
<accession>A0A653VU77</accession>
<sequence>MSIHKHHARNAKRTLFIAIIVWIIVVIGLVMEYKKGTIFTSDKEILKLIGILLPAFGLLIYSFIEKRRAKMLRQDNCNIGSSRLFEQQKFVVRREVGVFQVITYFGLDGSAVGFLKEEYNSVIQSIWKGALSFLFKGLHKQQFYLYNQSGERLLRVQKKMGVRNFYIFYSVNGKKIGELKQVLSLTKWEWIFLEMNGKEIGKVTGDFSATMQKIDWQDGTHIDVKEDGIPLEAAKYFSASGGSLVTASISGQAELSRAVYYGVAAIVTIKN</sequence>
<keyword evidence="1" id="KW-0472">Membrane</keyword>
<keyword evidence="1" id="KW-0812">Transmembrane</keyword>
<dbReference type="Proteomes" id="UP000437562">
    <property type="component" value="Unassembled WGS sequence"/>
</dbReference>
<evidence type="ECO:0000313" key="4">
    <source>
        <dbReference type="Proteomes" id="UP000006976"/>
    </source>
</evidence>
<dbReference type="EMBL" id="AHEV01000033">
    <property type="protein sequence ID" value="EJR34432.1"/>
    <property type="molecule type" value="Genomic_DNA"/>
</dbReference>
<dbReference type="EMBL" id="CABWMC010000014">
    <property type="protein sequence ID" value="VXC10006.1"/>
    <property type="molecule type" value="Genomic_DNA"/>
</dbReference>
<evidence type="ECO:0000313" key="5">
    <source>
        <dbReference type="Proteomes" id="UP000437562"/>
    </source>
</evidence>
<feature type="transmembrane region" description="Helical" evidence="1">
    <location>
        <begin position="15"/>
        <end position="33"/>
    </location>
</feature>
<keyword evidence="3" id="KW-0067">ATP-binding</keyword>
<feature type="transmembrane region" description="Helical" evidence="1">
    <location>
        <begin position="45"/>
        <end position="64"/>
    </location>
</feature>
<proteinExistence type="predicted"/>